<sequence>MTAQQPHASASDVVKIGVPVAIGAAVAIAIGVYGRLHDPTGFSVNIAGFGSPLGPKTWLTTVAFVLALVQVGSALVMYGKVRVAAPPWIGTLHRWSGRLAVLAAVPVAVHCLYALGLQTTTPRVLMHSLLGTFFFGAFVTKMLLLTRRGLPGWLLPVVGGLVFAALVGLWLTSALWVFTTIGIPA</sequence>
<gene>
    <name evidence="2" type="ORF">ACFQGD_09130</name>
</gene>
<protein>
    <submittedName>
        <fullName evidence="2">DUF6529 family protein</fullName>
    </submittedName>
</protein>
<keyword evidence="1" id="KW-0812">Transmembrane</keyword>
<dbReference type="Proteomes" id="UP001596337">
    <property type="component" value="Unassembled WGS sequence"/>
</dbReference>
<accession>A0ABW2BW76</accession>
<feature type="transmembrane region" description="Helical" evidence="1">
    <location>
        <begin position="153"/>
        <end position="178"/>
    </location>
</feature>
<keyword evidence="1" id="KW-0472">Membrane</keyword>
<evidence type="ECO:0000256" key="1">
    <source>
        <dbReference type="SAM" id="Phobius"/>
    </source>
</evidence>
<proteinExistence type="predicted"/>
<dbReference type="Pfam" id="PF20139">
    <property type="entry name" value="DUF6529"/>
    <property type="match status" value="1"/>
</dbReference>
<feature type="transmembrane region" description="Helical" evidence="1">
    <location>
        <begin position="124"/>
        <end position="146"/>
    </location>
</feature>
<name>A0ABW2BW76_9PSEU</name>
<dbReference type="EMBL" id="JBHSXX010000001">
    <property type="protein sequence ID" value="MFC6867312.1"/>
    <property type="molecule type" value="Genomic_DNA"/>
</dbReference>
<comment type="caution">
    <text evidence="2">The sequence shown here is derived from an EMBL/GenBank/DDBJ whole genome shotgun (WGS) entry which is preliminary data.</text>
</comment>
<dbReference type="RefSeq" id="WP_345403232.1">
    <property type="nucleotide sequence ID" value="NZ_BAABLA010000114.1"/>
</dbReference>
<dbReference type="InterPro" id="IPR045382">
    <property type="entry name" value="DUF6529"/>
</dbReference>
<feature type="transmembrane region" description="Helical" evidence="1">
    <location>
        <begin position="58"/>
        <end position="78"/>
    </location>
</feature>
<organism evidence="2 3">
    <name type="scientific">Haloechinothrix salitolerans</name>
    <dbReference type="NCBI Taxonomy" id="926830"/>
    <lineage>
        <taxon>Bacteria</taxon>
        <taxon>Bacillati</taxon>
        <taxon>Actinomycetota</taxon>
        <taxon>Actinomycetes</taxon>
        <taxon>Pseudonocardiales</taxon>
        <taxon>Pseudonocardiaceae</taxon>
        <taxon>Haloechinothrix</taxon>
    </lineage>
</organism>
<evidence type="ECO:0000313" key="2">
    <source>
        <dbReference type="EMBL" id="MFC6867312.1"/>
    </source>
</evidence>
<feature type="transmembrane region" description="Helical" evidence="1">
    <location>
        <begin position="99"/>
        <end position="118"/>
    </location>
</feature>
<evidence type="ECO:0000313" key="3">
    <source>
        <dbReference type="Proteomes" id="UP001596337"/>
    </source>
</evidence>
<keyword evidence="1" id="KW-1133">Transmembrane helix</keyword>
<feature type="transmembrane region" description="Helical" evidence="1">
    <location>
        <begin position="12"/>
        <end position="33"/>
    </location>
</feature>
<keyword evidence="3" id="KW-1185">Reference proteome</keyword>
<reference evidence="3" key="1">
    <citation type="journal article" date="2019" name="Int. J. Syst. Evol. Microbiol.">
        <title>The Global Catalogue of Microorganisms (GCM) 10K type strain sequencing project: providing services to taxonomists for standard genome sequencing and annotation.</title>
        <authorList>
            <consortium name="The Broad Institute Genomics Platform"/>
            <consortium name="The Broad Institute Genome Sequencing Center for Infectious Disease"/>
            <person name="Wu L."/>
            <person name="Ma J."/>
        </authorList>
    </citation>
    <scope>NUCLEOTIDE SEQUENCE [LARGE SCALE GENOMIC DNA]</scope>
    <source>
        <strain evidence="3">KCTC 32255</strain>
    </source>
</reference>